<dbReference type="AlphaFoldDB" id="V2U1J0"/>
<protein>
    <submittedName>
        <fullName evidence="1">Uncharacterized protein</fullName>
    </submittedName>
</protein>
<reference evidence="1 2" key="1">
    <citation type="submission" date="2013-10" db="EMBL/GenBank/DDBJ databases">
        <title>The Genome Sequence of Acinetobacter brisouii CIP 110357.</title>
        <authorList>
            <consortium name="The Broad Institute Genomics Platform"/>
            <consortium name="The Broad Institute Genome Sequencing Center for Infectious Disease"/>
            <person name="Cerqueira G."/>
            <person name="Feldgarden M."/>
            <person name="Courvalin P."/>
            <person name="Grillot-Courvalin C."/>
            <person name="Clermont D."/>
            <person name="Rocha E."/>
            <person name="Yoon E.-J."/>
            <person name="Nemec A."/>
            <person name="Young S.K."/>
            <person name="Zeng Q."/>
            <person name="Gargeya S."/>
            <person name="Fitzgerald M."/>
            <person name="Abouelleil A."/>
            <person name="Alvarado L."/>
            <person name="Berlin A.M."/>
            <person name="Chapman S.B."/>
            <person name="Gainer-Dewar J."/>
            <person name="Goldberg J."/>
            <person name="Gnerre S."/>
            <person name="Griggs A."/>
            <person name="Gujja S."/>
            <person name="Hansen M."/>
            <person name="Howarth C."/>
            <person name="Imamovic A."/>
            <person name="Ireland A."/>
            <person name="Larimer J."/>
            <person name="McCowan C."/>
            <person name="Murphy C."/>
            <person name="Pearson M."/>
            <person name="Poon T.W."/>
            <person name="Priest M."/>
            <person name="Roberts A."/>
            <person name="Saif S."/>
            <person name="Shea T."/>
            <person name="Sykes S."/>
            <person name="Wortman J."/>
            <person name="Nusbaum C."/>
            <person name="Birren B."/>
        </authorList>
    </citation>
    <scope>NUCLEOTIDE SEQUENCE [LARGE SCALE GENOMIC DNA]</scope>
    <source>
        <strain evidence="1 2">CIP 110357</strain>
    </source>
</reference>
<comment type="caution">
    <text evidence="1">The sequence shown here is derived from an EMBL/GenBank/DDBJ whole genome shotgun (WGS) entry which is preliminary data.</text>
</comment>
<dbReference type="EMBL" id="AYEU01000013">
    <property type="protein sequence ID" value="ESK48113.1"/>
    <property type="molecule type" value="Genomic_DNA"/>
</dbReference>
<evidence type="ECO:0000313" key="1">
    <source>
        <dbReference type="EMBL" id="ESK48113.1"/>
    </source>
</evidence>
<feature type="non-terminal residue" evidence="1">
    <location>
        <position position="1"/>
    </location>
</feature>
<gene>
    <name evidence="1" type="ORF">P255_02902</name>
</gene>
<proteinExistence type="predicted"/>
<sequence length="61" mass="7098">YSLFAIRYSLFAIRYSLFAIRYSLAATTMLSRLYVIINSINVFWCKKAIIVSLELQLNSDI</sequence>
<name>V2U1J0_9GAMM</name>
<evidence type="ECO:0000313" key="2">
    <source>
        <dbReference type="Proteomes" id="UP000018418"/>
    </source>
</evidence>
<dbReference type="Proteomes" id="UP000018418">
    <property type="component" value="Unassembled WGS sequence"/>
</dbReference>
<keyword evidence="2" id="KW-1185">Reference proteome</keyword>
<dbReference type="HOGENOM" id="CLU_2927755_0_0_6"/>
<accession>V2U1J0</accession>
<organism evidence="1 2">
    <name type="scientific">Acinetobacter brisouii CIP 110357</name>
    <dbReference type="NCBI Taxonomy" id="1341683"/>
    <lineage>
        <taxon>Bacteria</taxon>
        <taxon>Pseudomonadati</taxon>
        <taxon>Pseudomonadota</taxon>
        <taxon>Gammaproteobacteria</taxon>
        <taxon>Moraxellales</taxon>
        <taxon>Moraxellaceae</taxon>
        <taxon>Acinetobacter</taxon>
    </lineage>
</organism>